<protein>
    <submittedName>
        <fullName evidence="1">Uncharacterized protein</fullName>
    </submittedName>
</protein>
<organism evidence="1">
    <name type="scientific">Anguilla anguilla</name>
    <name type="common">European freshwater eel</name>
    <name type="synonym">Muraena anguilla</name>
    <dbReference type="NCBI Taxonomy" id="7936"/>
    <lineage>
        <taxon>Eukaryota</taxon>
        <taxon>Metazoa</taxon>
        <taxon>Chordata</taxon>
        <taxon>Craniata</taxon>
        <taxon>Vertebrata</taxon>
        <taxon>Euteleostomi</taxon>
        <taxon>Actinopterygii</taxon>
        <taxon>Neopterygii</taxon>
        <taxon>Teleostei</taxon>
        <taxon>Anguilliformes</taxon>
        <taxon>Anguillidae</taxon>
        <taxon>Anguilla</taxon>
    </lineage>
</organism>
<reference evidence="1" key="2">
    <citation type="journal article" date="2015" name="Fish Shellfish Immunol.">
        <title>Early steps in the European eel (Anguilla anguilla)-Vibrio vulnificus interaction in the gills: Role of the RtxA13 toxin.</title>
        <authorList>
            <person name="Callol A."/>
            <person name="Pajuelo D."/>
            <person name="Ebbesson L."/>
            <person name="Teles M."/>
            <person name="MacKenzie S."/>
            <person name="Amaro C."/>
        </authorList>
    </citation>
    <scope>NUCLEOTIDE SEQUENCE</scope>
</reference>
<accession>A0A0E9TBE2</accession>
<evidence type="ECO:0000313" key="1">
    <source>
        <dbReference type="EMBL" id="JAH50916.1"/>
    </source>
</evidence>
<reference evidence="1" key="1">
    <citation type="submission" date="2014-11" db="EMBL/GenBank/DDBJ databases">
        <authorList>
            <person name="Amaro Gonzalez C."/>
        </authorList>
    </citation>
    <scope>NUCLEOTIDE SEQUENCE</scope>
</reference>
<sequence>MLMETDLLCHFTMPFVYPNFYTSPFPCMAISDIMCP</sequence>
<name>A0A0E9TBE2_ANGAN</name>
<proteinExistence type="predicted"/>
<dbReference type="AlphaFoldDB" id="A0A0E9TBE2"/>
<dbReference type="EMBL" id="GBXM01057661">
    <property type="protein sequence ID" value="JAH50916.1"/>
    <property type="molecule type" value="Transcribed_RNA"/>
</dbReference>